<gene>
    <name evidence="1" type="ORF">SAMN05444853_1347</name>
</gene>
<dbReference type="STRING" id="97481.SAMN05444853_1347"/>
<sequence>MNSVCIAFYKHKVKVKNLKTLKMRITDEVIRLFTRSKYSHCELVIPSDSRTFQCYSSSPRDGGVRTKKMELPTHKWDLVAVDVDVATVDNFFRKTRGLKYDLCGALGQIFRLGDAKDRYFCSEWCAEVLGFKNPACYNPQDLFIEVCQGK</sequence>
<evidence type="ECO:0000313" key="2">
    <source>
        <dbReference type="Proteomes" id="UP000198883"/>
    </source>
</evidence>
<dbReference type="SUPFAM" id="SSF54001">
    <property type="entry name" value="Cysteine proteinases"/>
    <property type="match status" value="1"/>
</dbReference>
<accession>A0A1H8A0Z8</accession>
<evidence type="ECO:0000313" key="1">
    <source>
        <dbReference type="EMBL" id="SEM64203.1"/>
    </source>
</evidence>
<dbReference type="GeneID" id="83544483"/>
<protein>
    <recommendedName>
        <fullName evidence="3">Permuted papain-like amidase enzyme, YaeF/YiiX, C92 family</fullName>
    </recommendedName>
</protein>
<dbReference type="InterPro" id="IPR038765">
    <property type="entry name" value="Papain-like_cys_pep_sf"/>
</dbReference>
<proteinExistence type="predicted"/>
<dbReference type="RefSeq" id="WP_090923331.1">
    <property type="nucleotide sequence ID" value="NZ_CP016180.1"/>
</dbReference>
<dbReference type="OrthoDB" id="95478at2"/>
<name>A0A1H8A0Z8_9PAST</name>
<dbReference type="EMBL" id="FOBN01000034">
    <property type="protein sequence ID" value="SEM64203.1"/>
    <property type="molecule type" value="Genomic_DNA"/>
</dbReference>
<reference evidence="2" key="1">
    <citation type="submission" date="2016-10" db="EMBL/GenBank/DDBJ databases">
        <authorList>
            <person name="Varghese N."/>
            <person name="Submissions S."/>
        </authorList>
    </citation>
    <scope>NUCLEOTIDE SEQUENCE [LARGE SCALE GENOMIC DNA]</scope>
    <source>
        <strain evidence="2">DSM 24204</strain>
    </source>
</reference>
<organism evidence="1 2">
    <name type="scientific">Phocoenobacter skyensis</name>
    <dbReference type="NCBI Taxonomy" id="97481"/>
    <lineage>
        <taxon>Bacteria</taxon>
        <taxon>Pseudomonadati</taxon>
        <taxon>Pseudomonadota</taxon>
        <taxon>Gammaproteobacteria</taxon>
        <taxon>Pasteurellales</taxon>
        <taxon>Pasteurellaceae</taxon>
        <taxon>Phocoenobacter</taxon>
    </lineage>
</organism>
<dbReference type="AlphaFoldDB" id="A0A1H8A0Z8"/>
<evidence type="ECO:0008006" key="3">
    <source>
        <dbReference type="Google" id="ProtNLM"/>
    </source>
</evidence>
<dbReference type="Gene3D" id="3.90.1720.10">
    <property type="entry name" value="endopeptidase domain like (from Nostoc punctiforme)"/>
    <property type="match status" value="1"/>
</dbReference>
<dbReference type="Proteomes" id="UP000198883">
    <property type="component" value="Unassembled WGS sequence"/>
</dbReference>